<feature type="domain" description="CAF17 C-terminal" evidence="4">
    <location>
        <begin position="394"/>
        <end position="450"/>
    </location>
</feature>
<keyword evidence="6" id="KW-1185">Reference proteome</keyword>
<reference evidence="5 6" key="1">
    <citation type="submission" date="2022-12" db="EMBL/GenBank/DDBJ databases">
        <title>Chromosome-scale assembly of the Ensete ventricosum genome.</title>
        <authorList>
            <person name="Dussert Y."/>
            <person name="Stocks J."/>
            <person name="Wendawek A."/>
            <person name="Woldeyes F."/>
            <person name="Nichols R.A."/>
            <person name="Borrell J.S."/>
        </authorList>
    </citation>
    <scope>NUCLEOTIDE SEQUENCE [LARGE SCALE GENOMIC DNA]</scope>
    <source>
        <strain evidence="6">cv. Maze</strain>
        <tissue evidence="5">Seeds</tissue>
    </source>
</reference>
<accession>A0AAV8P230</accession>
<dbReference type="PANTHER" id="PTHR22602">
    <property type="entry name" value="TRANSFERASE CAF17, MITOCHONDRIAL-RELATED"/>
    <property type="match status" value="1"/>
</dbReference>
<dbReference type="AlphaFoldDB" id="A0AAV8P230"/>
<evidence type="ECO:0000256" key="3">
    <source>
        <dbReference type="ARBA" id="ARBA00023128"/>
    </source>
</evidence>
<evidence type="ECO:0000256" key="2">
    <source>
        <dbReference type="ARBA" id="ARBA00022946"/>
    </source>
</evidence>
<dbReference type="Gene3D" id="3.30.1360.120">
    <property type="entry name" value="Probable tRNA modification gtpase trme, domain 1"/>
    <property type="match status" value="1"/>
</dbReference>
<dbReference type="PANTHER" id="PTHR22602:SF0">
    <property type="entry name" value="TRANSFERASE CAF17, MITOCHONDRIAL-RELATED"/>
    <property type="match status" value="1"/>
</dbReference>
<proteinExistence type="predicted"/>
<dbReference type="EMBL" id="JAQQAF010000009">
    <property type="protein sequence ID" value="KAJ8459336.1"/>
    <property type="molecule type" value="Genomic_DNA"/>
</dbReference>
<comment type="subcellular location">
    <subcellularLocation>
        <location evidence="1">Mitochondrion</location>
    </subcellularLocation>
</comment>
<evidence type="ECO:0000259" key="4">
    <source>
        <dbReference type="Pfam" id="PF25455"/>
    </source>
</evidence>
<evidence type="ECO:0000313" key="6">
    <source>
        <dbReference type="Proteomes" id="UP001222027"/>
    </source>
</evidence>
<dbReference type="GO" id="GO:0005759">
    <property type="term" value="C:mitochondrial matrix"/>
    <property type="evidence" value="ECO:0007669"/>
    <property type="project" value="TreeGrafter"/>
</dbReference>
<keyword evidence="3" id="KW-0496">Mitochondrion</keyword>
<dbReference type="InterPro" id="IPR017703">
    <property type="entry name" value="YgfZ/GCV_T_CS"/>
</dbReference>
<keyword evidence="2" id="KW-0809">Transit peptide</keyword>
<dbReference type="InterPro" id="IPR057460">
    <property type="entry name" value="CAF17_C"/>
</dbReference>
<dbReference type="Pfam" id="PF25455">
    <property type="entry name" value="Beta-barrel_CAF17_C"/>
    <property type="match status" value="1"/>
</dbReference>
<dbReference type="Proteomes" id="UP001222027">
    <property type="component" value="Unassembled WGS sequence"/>
</dbReference>
<name>A0AAV8P230_ENSVE</name>
<evidence type="ECO:0000256" key="1">
    <source>
        <dbReference type="ARBA" id="ARBA00004173"/>
    </source>
</evidence>
<protein>
    <recommendedName>
        <fullName evidence="4">CAF17 C-terminal domain-containing protein</fullName>
    </recommendedName>
</protein>
<gene>
    <name evidence="5" type="ORF">OPV22_032262</name>
</gene>
<dbReference type="InterPro" id="IPR045179">
    <property type="entry name" value="YgfZ/GcvT"/>
</dbReference>
<dbReference type="GO" id="GO:0016226">
    <property type="term" value="P:iron-sulfur cluster assembly"/>
    <property type="evidence" value="ECO:0007669"/>
    <property type="project" value="TreeGrafter"/>
</dbReference>
<dbReference type="NCBIfam" id="TIGR03317">
    <property type="entry name" value="ygfZ_signature"/>
    <property type="match status" value="1"/>
</dbReference>
<organism evidence="5 6">
    <name type="scientific">Ensete ventricosum</name>
    <name type="common">Abyssinian banana</name>
    <name type="synonym">Musa ensete</name>
    <dbReference type="NCBI Taxonomy" id="4639"/>
    <lineage>
        <taxon>Eukaryota</taxon>
        <taxon>Viridiplantae</taxon>
        <taxon>Streptophyta</taxon>
        <taxon>Embryophyta</taxon>
        <taxon>Tracheophyta</taxon>
        <taxon>Spermatophyta</taxon>
        <taxon>Magnoliopsida</taxon>
        <taxon>Liliopsida</taxon>
        <taxon>Zingiberales</taxon>
        <taxon>Musaceae</taxon>
        <taxon>Ensete</taxon>
    </lineage>
</organism>
<dbReference type="SUPFAM" id="SSF103025">
    <property type="entry name" value="Folate-binding domain"/>
    <property type="match status" value="1"/>
</dbReference>
<evidence type="ECO:0000313" key="5">
    <source>
        <dbReference type="EMBL" id="KAJ8459336.1"/>
    </source>
</evidence>
<comment type="caution">
    <text evidence="5">The sequence shown here is derived from an EMBL/GenBank/DDBJ whole genome shotgun (WGS) entry which is preliminary data.</text>
</comment>
<sequence>MEKPRDNRIRENGSGFEMPFDPIRPDYRIELGSPSAKNLSSPSFLATRVCSHHLTVPSQTPTAAASTQARKKMSRLRFSARFRAAISTYFHRRLHAQPPPGSCLDEAAAGPLCCCLESRSVVRIRGPDTIKFLQGLLTNDVLPLDPQFLPAGEGGDSPTSYIPTPNLDHRSPPPIYAALLTPQGRFLYDFFLYRPPRADWKLDRTGSGPGSEESEEPFTLLADVDAAVMDELLDCFKKYRLRSKVEIDNVAREYSCWQRFGSNLCSKAPTSDEPEAVSVGWGKGIDQAGVAAAQGNDLGWRWFKDPRLDCLGFRGIFPANSTPPLVEADKEVDEQQYLLWRLKKGVPEGSTEIPKGHAVPLEYNLVGLNAISFDKGCYVGQELIARTHHRGVIRKRLFPLKFVNDDGEEMQQAVLPNSDIVDYASNKKVGTVTMALGCHGMGVVRLDDGLDSSSNLRIKANLSRKASLSSIDLSCNSCSALAIPQDGASETQLQQEGLVRNQQFQ</sequence>
<dbReference type="InterPro" id="IPR027266">
    <property type="entry name" value="TrmE/GcvT-like"/>
</dbReference>